<gene>
    <name evidence="1" type="ORF">M5X19_13985</name>
</gene>
<sequence>MKFNDISAQDWPELKPYLDTCLLPMTGLTGFEDPAQVTIALEQLRDALETIEIPYKGRVVTYPALHYITGTDMREQLNAVSLHLKRMGFRYVIGLTIHTEAALWKDEQTDLLIVVDMEQWTSQSELIKSSISKQVQELWQQND</sequence>
<reference evidence="1 2" key="1">
    <citation type="submission" date="2022-05" db="EMBL/GenBank/DDBJ databases">
        <title>Genome Sequencing of Bee-Associated Microbes.</title>
        <authorList>
            <person name="Dunlap C."/>
        </authorList>
    </citation>
    <scope>NUCLEOTIDE SEQUENCE [LARGE SCALE GENOMIC DNA]</scope>
    <source>
        <strain evidence="1 2">NRRL B-14421</strain>
    </source>
</reference>
<proteinExistence type="predicted"/>
<keyword evidence="2" id="KW-1185">Reference proteome</keyword>
<dbReference type="RefSeq" id="WP_029193035.1">
    <property type="nucleotide sequence ID" value="NZ_JAMDMW010000021.1"/>
</dbReference>
<comment type="caution">
    <text evidence="1">The sequence shown here is derived from an EMBL/GenBank/DDBJ whole genome shotgun (WGS) entry which is preliminary data.</text>
</comment>
<organism evidence="1 2">
    <name type="scientific">Paenibacillus alginolyticus</name>
    <dbReference type="NCBI Taxonomy" id="59839"/>
    <lineage>
        <taxon>Bacteria</taxon>
        <taxon>Bacillati</taxon>
        <taxon>Bacillota</taxon>
        <taxon>Bacilli</taxon>
        <taxon>Bacillales</taxon>
        <taxon>Paenibacillaceae</taxon>
        <taxon>Paenibacillus</taxon>
    </lineage>
</organism>
<dbReference type="Proteomes" id="UP001527099">
    <property type="component" value="Unassembled WGS sequence"/>
</dbReference>
<accession>A0ABT4GCS9</accession>
<protein>
    <submittedName>
        <fullName evidence="1">YpiF family protein</fullName>
    </submittedName>
</protein>
<dbReference type="EMBL" id="JAMDMX010000044">
    <property type="protein sequence ID" value="MCY9694003.1"/>
    <property type="molecule type" value="Genomic_DNA"/>
</dbReference>
<evidence type="ECO:0000313" key="2">
    <source>
        <dbReference type="Proteomes" id="UP001527099"/>
    </source>
</evidence>
<evidence type="ECO:0000313" key="1">
    <source>
        <dbReference type="EMBL" id="MCY9694003.1"/>
    </source>
</evidence>
<dbReference type="InterPro" id="IPR019615">
    <property type="entry name" value="DUF2487"/>
</dbReference>
<dbReference type="Pfam" id="PF10673">
    <property type="entry name" value="DUF2487"/>
    <property type="match status" value="1"/>
</dbReference>
<name>A0ABT4GCS9_9BACL</name>